<dbReference type="AlphaFoldDB" id="A0A062V959"/>
<comment type="similarity">
    <text evidence="1">Belongs to the 'phage' integrase family.</text>
</comment>
<dbReference type="GO" id="GO:0003677">
    <property type="term" value="F:DNA binding"/>
    <property type="evidence" value="ECO:0007669"/>
    <property type="project" value="UniProtKB-KW"/>
</dbReference>
<dbReference type="PATRIC" id="fig|1280954.3.peg.3789"/>
<protein>
    <submittedName>
        <fullName evidence="6">Phage integrase</fullName>
    </submittedName>
</protein>
<evidence type="ECO:0000259" key="5">
    <source>
        <dbReference type="Pfam" id="PF22022"/>
    </source>
</evidence>
<dbReference type="EMBL" id="ARYM01000040">
    <property type="protein sequence ID" value="KCZ96653.1"/>
    <property type="molecule type" value="Genomic_DNA"/>
</dbReference>
<dbReference type="Proteomes" id="UP000027100">
    <property type="component" value="Unassembled WGS sequence"/>
</dbReference>
<dbReference type="eggNOG" id="COG0582">
    <property type="taxonomic scope" value="Bacteria"/>
</dbReference>
<comment type="caution">
    <text evidence="6">The sequence shown here is derived from an EMBL/GenBank/DDBJ whole genome shotgun (WGS) entry which is preliminary data.</text>
</comment>
<dbReference type="Gene3D" id="3.30.160.390">
    <property type="entry name" value="Integrase, DNA-binding domain"/>
    <property type="match status" value="1"/>
</dbReference>
<dbReference type="InterPro" id="IPR038488">
    <property type="entry name" value="Integrase_DNA-bd_sf"/>
</dbReference>
<dbReference type="OrthoDB" id="7615137at2"/>
<dbReference type="PANTHER" id="PTHR30629:SF2">
    <property type="entry name" value="PROPHAGE INTEGRASE INTS-RELATED"/>
    <property type="match status" value="1"/>
</dbReference>
<evidence type="ECO:0000256" key="2">
    <source>
        <dbReference type="ARBA" id="ARBA00022908"/>
    </source>
</evidence>
<keyword evidence="4" id="KW-0233">DNA recombination</keyword>
<dbReference type="SUPFAM" id="SSF56349">
    <property type="entry name" value="DNA breaking-rejoining enzymes"/>
    <property type="match status" value="1"/>
</dbReference>
<proteinExistence type="inferred from homology"/>
<sequence>MANSRLKLTQTAVTRLIREHDGKKKARHWDTEVPKMFLSITPNGSAAYKLLIVKPDGSKSDTKLIATSDGSPDIARSLAIKELGRMALGGADPVTQRRRAKAEAKEQREATFQALADRFMGAPEKTPPILSQRTYDERERLLREHILPTLGEKPFRKIAKSEVRQLIRDIQARAAKHPRAFTSSNPGAKLANECQGVIRAIYGWAIAEDLTEANPAGFKKLFKDSPDKRPAMPEEALQLIWAALSADLEVKAPADSKEEKKHRRGASSALAIMLHAVTLQRPAEIAAAKRDQFDWTPGRELWRIPAGQTKTNEVYEVPLSPLAVGLFQKALSLHNQAWVFPNEAGDGPIRHDGPKQRWIRVRERTVAAAKKKGQTSPLAGVQLYDCRRLGRTLMVDRLGIAPAIAEACINHAPDRSMQNRYYVGNTSAEVRRAMDLWSAEVERIIGPRRNAGRQ</sequence>
<dbReference type="Gene3D" id="1.10.150.130">
    <property type="match status" value="1"/>
</dbReference>
<organism evidence="6 7">
    <name type="scientific">Hyphomonas polymorpha PS728</name>
    <dbReference type="NCBI Taxonomy" id="1280954"/>
    <lineage>
        <taxon>Bacteria</taxon>
        <taxon>Pseudomonadati</taxon>
        <taxon>Pseudomonadota</taxon>
        <taxon>Alphaproteobacteria</taxon>
        <taxon>Hyphomonadales</taxon>
        <taxon>Hyphomonadaceae</taxon>
        <taxon>Hyphomonas</taxon>
    </lineage>
</organism>
<dbReference type="InterPro" id="IPR050808">
    <property type="entry name" value="Phage_Integrase"/>
</dbReference>
<reference evidence="6 7" key="1">
    <citation type="journal article" date="2014" name="Antonie Van Leeuwenhoek">
        <title>Hyphomonas beringensis sp. nov. and Hyphomonas chukchiensis sp. nov., isolated from surface seawater of the Bering Sea and Chukchi Sea.</title>
        <authorList>
            <person name="Li C."/>
            <person name="Lai Q."/>
            <person name="Li G."/>
            <person name="Dong C."/>
            <person name="Wang J."/>
            <person name="Liao Y."/>
            <person name="Shao Z."/>
        </authorList>
    </citation>
    <scope>NUCLEOTIDE SEQUENCE [LARGE SCALE GENOMIC DNA]</scope>
    <source>
        <strain evidence="6 7">PS728</strain>
    </source>
</reference>
<dbReference type="InterPro" id="IPR011010">
    <property type="entry name" value="DNA_brk_join_enz"/>
</dbReference>
<dbReference type="InterPro" id="IPR010998">
    <property type="entry name" value="Integrase_recombinase_N"/>
</dbReference>
<name>A0A062V959_9PROT</name>
<dbReference type="PANTHER" id="PTHR30629">
    <property type="entry name" value="PROPHAGE INTEGRASE"/>
    <property type="match status" value="1"/>
</dbReference>
<gene>
    <name evidence="6" type="ORF">HPO_18847</name>
</gene>
<evidence type="ECO:0000313" key="7">
    <source>
        <dbReference type="Proteomes" id="UP000027100"/>
    </source>
</evidence>
<evidence type="ECO:0000256" key="4">
    <source>
        <dbReference type="ARBA" id="ARBA00023172"/>
    </source>
</evidence>
<dbReference type="Gene3D" id="1.10.443.10">
    <property type="entry name" value="Intergrase catalytic core"/>
    <property type="match status" value="1"/>
</dbReference>
<dbReference type="STRING" id="1280954.HPO_18847"/>
<evidence type="ECO:0000256" key="3">
    <source>
        <dbReference type="ARBA" id="ARBA00023125"/>
    </source>
</evidence>
<evidence type="ECO:0000313" key="6">
    <source>
        <dbReference type="EMBL" id="KCZ96653.1"/>
    </source>
</evidence>
<accession>A0A062V959</accession>
<dbReference type="InterPro" id="IPR013762">
    <property type="entry name" value="Integrase-like_cat_sf"/>
</dbReference>
<evidence type="ECO:0000256" key="1">
    <source>
        <dbReference type="ARBA" id="ARBA00008857"/>
    </source>
</evidence>
<keyword evidence="7" id="KW-1185">Reference proteome</keyword>
<keyword evidence="2" id="KW-0229">DNA integration</keyword>
<dbReference type="InterPro" id="IPR053876">
    <property type="entry name" value="Phage_int_M"/>
</dbReference>
<dbReference type="RefSeq" id="WP_035602565.1">
    <property type="nucleotide sequence ID" value="NZ_ARYM01000040.1"/>
</dbReference>
<dbReference type="Pfam" id="PF22022">
    <property type="entry name" value="Phage_int_M"/>
    <property type="match status" value="1"/>
</dbReference>
<keyword evidence="3" id="KW-0238">DNA-binding</keyword>
<dbReference type="GO" id="GO:0006310">
    <property type="term" value="P:DNA recombination"/>
    <property type="evidence" value="ECO:0007669"/>
    <property type="project" value="UniProtKB-KW"/>
</dbReference>
<feature type="domain" description="Phage integrase central" evidence="5">
    <location>
        <begin position="112"/>
        <end position="216"/>
    </location>
</feature>
<dbReference type="GO" id="GO:0015074">
    <property type="term" value="P:DNA integration"/>
    <property type="evidence" value="ECO:0007669"/>
    <property type="project" value="UniProtKB-KW"/>
</dbReference>